<dbReference type="InParanoid" id="Q0V7B1"/>
<gene>
    <name evidence="1" type="ORF">SNOG_00103</name>
</gene>
<dbReference type="EMBL" id="CH445325">
    <property type="protein sequence ID" value="EAT91598.1"/>
    <property type="molecule type" value="Genomic_DNA"/>
</dbReference>
<dbReference type="RefSeq" id="XP_001790799.1">
    <property type="nucleotide sequence ID" value="XM_001790747.1"/>
</dbReference>
<sequence>MSLRRPWITLVDGQPLQGRDNFPVEFYTESPSKSI</sequence>
<reference evidence="2" key="1">
    <citation type="journal article" date="2007" name="Plant Cell">
        <title>Dothideomycete-plant interactions illuminated by genome sequencing and EST analysis of the wheat pathogen Stagonospora nodorum.</title>
        <authorList>
            <person name="Hane J.K."/>
            <person name="Lowe R.G."/>
            <person name="Solomon P.S."/>
            <person name="Tan K.C."/>
            <person name="Schoch C.L."/>
            <person name="Spatafora J.W."/>
            <person name="Crous P.W."/>
            <person name="Kodira C."/>
            <person name="Birren B.W."/>
            <person name="Galagan J.E."/>
            <person name="Torriani S.F."/>
            <person name="McDonald B.A."/>
            <person name="Oliver R.P."/>
        </authorList>
    </citation>
    <scope>NUCLEOTIDE SEQUENCE [LARGE SCALE GENOMIC DNA]</scope>
    <source>
        <strain evidence="2">SN15 / ATCC MYA-4574 / FGSC 10173</strain>
    </source>
</reference>
<evidence type="ECO:0000313" key="2">
    <source>
        <dbReference type="Proteomes" id="UP000001055"/>
    </source>
</evidence>
<dbReference type="GeneID" id="5967641"/>
<dbReference type="Proteomes" id="UP000001055">
    <property type="component" value="Unassembled WGS sequence"/>
</dbReference>
<evidence type="ECO:0000313" key="1">
    <source>
        <dbReference type="EMBL" id="EAT91598.1"/>
    </source>
</evidence>
<organism evidence="1 2">
    <name type="scientific">Phaeosphaeria nodorum (strain SN15 / ATCC MYA-4574 / FGSC 10173)</name>
    <name type="common">Glume blotch fungus</name>
    <name type="synonym">Parastagonospora nodorum</name>
    <dbReference type="NCBI Taxonomy" id="321614"/>
    <lineage>
        <taxon>Eukaryota</taxon>
        <taxon>Fungi</taxon>
        <taxon>Dikarya</taxon>
        <taxon>Ascomycota</taxon>
        <taxon>Pezizomycotina</taxon>
        <taxon>Dothideomycetes</taxon>
        <taxon>Pleosporomycetidae</taxon>
        <taxon>Pleosporales</taxon>
        <taxon>Pleosporineae</taxon>
        <taxon>Phaeosphaeriaceae</taxon>
        <taxon>Parastagonospora</taxon>
    </lineage>
</organism>
<name>Q0V7B1_PHANO</name>
<accession>Q0V7B1</accession>
<dbReference type="AlphaFoldDB" id="Q0V7B1"/>
<dbReference type="KEGG" id="pno:SNOG_00103"/>
<protein>
    <submittedName>
        <fullName evidence="1">Uncharacterized protein</fullName>
    </submittedName>
</protein>
<dbReference type="HOGENOM" id="CLU_3368690_0_0_1"/>
<proteinExistence type="predicted"/>